<name>A0AAN6YFT7_9PEZI</name>
<dbReference type="InterPro" id="IPR045864">
    <property type="entry name" value="aa-tRNA-synth_II/BPL/LPL"/>
</dbReference>
<evidence type="ECO:0000313" key="5">
    <source>
        <dbReference type="Proteomes" id="UP001301769"/>
    </source>
</evidence>
<dbReference type="PANTHER" id="PTHR12835">
    <property type="entry name" value="BIOTIN PROTEIN LIGASE"/>
    <property type="match status" value="1"/>
</dbReference>
<dbReference type="GO" id="GO:0005737">
    <property type="term" value="C:cytoplasm"/>
    <property type="evidence" value="ECO:0007669"/>
    <property type="project" value="TreeGrafter"/>
</dbReference>
<dbReference type="CDD" id="cd03144">
    <property type="entry name" value="GATase1_ScBLP_like"/>
    <property type="match status" value="1"/>
</dbReference>
<dbReference type="Gene3D" id="3.30.930.10">
    <property type="entry name" value="Bira Bifunctional Protein, Domain 2"/>
    <property type="match status" value="1"/>
</dbReference>
<dbReference type="PROSITE" id="PS51733">
    <property type="entry name" value="BPL_LPL_CATALYTIC"/>
    <property type="match status" value="1"/>
</dbReference>
<dbReference type="SUPFAM" id="SSF52317">
    <property type="entry name" value="Class I glutamine amidotransferase-like"/>
    <property type="match status" value="2"/>
</dbReference>
<dbReference type="InterPro" id="IPR019197">
    <property type="entry name" value="Biotin-prot_ligase_N"/>
</dbReference>
<dbReference type="Pfam" id="PF03099">
    <property type="entry name" value="BPL_LplA_LipB"/>
    <property type="match status" value="1"/>
</dbReference>
<feature type="domain" description="BPL/LPL catalytic" evidence="3">
    <location>
        <begin position="415"/>
        <end position="628"/>
    </location>
</feature>
<dbReference type="EMBL" id="MU858064">
    <property type="protein sequence ID" value="KAK4216860.1"/>
    <property type="molecule type" value="Genomic_DNA"/>
</dbReference>
<dbReference type="PANTHER" id="PTHR12835:SF5">
    <property type="entry name" value="BIOTIN--PROTEIN LIGASE"/>
    <property type="match status" value="1"/>
</dbReference>
<protein>
    <recommendedName>
        <fullName evidence="3">BPL/LPL catalytic domain-containing protein</fullName>
    </recommendedName>
</protein>
<comment type="caution">
    <text evidence="4">The sequence shown here is derived from an EMBL/GenBank/DDBJ whole genome shotgun (WGS) entry which is preliminary data.</text>
</comment>
<dbReference type="AlphaFoldDB" id="A0AAN6YFT7"/>
<evidence type="ECO:0000259" key="3">
    <source>
        <dbReference type="PROSITE" id="PS51733"/>
    </source>
</evidence>
<gene>
    <name evidence="4" type="ORF">QBC37DRAFT_438476</name>
</gene>
<sequence length="714" mass="78920">MARPLNVLVYSGAGANAESVRHTLATLRLLLAPNYAVIAIAESALLKEPWEASCAAIVFPGGRDLGFGRALNGYGNERIRNFVRNGGAYIGFCAGAYYASGRCEFEAGNQELEVVGARELGFFPGVCRGGAFKGFSYDNENGARVGWLDVGDEVWGVRKLPDFPNIISSYYNGGGVFVNADEMQAKGVEVLAHYDHDVDVDVPKKEYQPAAVYCRVEHGSALLFGTHPEFCGFNMDGDRYKHAPWLAPGYNFIVDSVREHDQVRLTFLKCCLSKLGLEVDPGKKTLPKLSEMHLSSLRPEHKAALLSSWKQMAKGTYDGESNLVEAGNDRFSLEEPTEPSNSLELGDEVDEYSDNAGFSRANTSGRGGTPDHAADFDHLTKRIVYHEKTWPSDDHCPDFSHSKFFSAVENARLNEKLANPRFNGSWGNVFMYGKVLTSTNSLLDKNPKLLSTMESGFTLAATSQLAGRGRGTNVWVAPPGSLLFSTVINHPAAYAVSRPIVFIQYLAAIAIVQAIKSYNIESHHLPVKLKWPNDILAQDPAVTDREAYVKIGGILSTCSYEAGTYQIVLGIGVNVNNQRPTTSLDALMRSHLAKKNDGLRNFKYEPFRIEDLLARILVRLEALHTEFMAVGFSDEMHEAYYQHWLHTNQIVTLDAHDVMGRIVGITSDWGMLKVEELEKGGDPETARATGRKWALRSDENSFDFWQGLIKSRIP</sequence>
<dbReference type="Gene3D" id="3.40.50.880">
    <property type="match status" value="1"/>
</dbReference>
<proteinExistence type="inferred from homology"/>
<dbReference type="InterPro" id="IPR004408">
    <property type="entry name" value="Biotin_CoA_COase_ligase"/>
</dbReference>
<organism evidence="4 5">
    <name type="scientific">Rhypophila decipiens</name>
    <dbReference type="NCBI Taxonomy" id="261697"/>
    <lineage>
        <taxon>Eukaryota</taxon>
        <taxon>Fungi</taxon>
        <taxon>Dikarya</taxon>
        <taxon>Ascomycota</taxon>
        <taxon>Pezizomycotina</taxon>
        <taxon>Sordariomycetes</taxon>
        <taxon>Sordariomycetidae</taxon>
        <taxon>Sordariales</taxon>
        <taxon>Naviculisporaceae</taxon>
        <taxon>Rhypophila</taxon>
    </lineage>
</organism>
<dbReference type="GO" id="GO:0004077">
    <property type="term" value="F:biotin--[biotin carboxyl-carrier protein] ligase activity"/>
    <property type="evidence" value="ECO:0007669"/>
    <property type="project" value="InterPro"/>
</dbReference>
<reference evidence="4" key="2">
    <citation type="submission" date="2023-05" db="EMBL/GenBank/DDBJ databases">
        <authorList>
            <consortium name="Lawrence Berkeley National Laboratory"/>
            <person name="Steindorff A."/>
            <person name="Hensen N."/>
            <person name="Bonometti L."/>
            <person name="Westerberg I."/>
            <person name="Brannstrom I.O."/>
            <person name="Guillou S."/>
            <person name="Cros-Aarteil S."/>
            <person name="Calhoun S."/>
            <person name="Haridas S."/>
            <person name="Kuo A."/>
            <person name="Mondo S."/>
            <person name="Pangilinan J."/>
            <person name="Riley R."/>
            <person name="Labutti K."/>
            <person name="Andreopoulos B."/>
            <person name="Lipzen A."/>
            <person name="Chen C."/>
            <person name="Yanf M."/>
            <person name="Daum C."/>
            <person name="Ng V."/>
            <person name="Clum A."/>
            <person name="Ohm R."/>
            <person name="Martin F."/>
            <person name="Silar P."/>
            <person name="Natvig D."/>
            <person name="Lalanne C."/>
            <person name="Gautier V."/>
            <person name="Ament-Velasquez S.L."/>
            <person name="Kruys A."/>
            <person name="Hutchinson M.I."/>
            <person name="Powell A.J."/>
            <person name="Barry K."/>
            <person name="Miller A.N."/>
            <person name="Grigoriev I.V."/>
            <person name="Debuchy R."/>
            <person name="Gladieux P."/>
            <person name="Thoren M.H."/>
            <person name="Johannesson H."/>
        </authorList>
    </citation>
    <scope>NUCLEOTIDE SEQUENCE</scope>
    <source>
        <strain evidence="4">PSN293</strain>
    </source>
</reference>
<dbReference type="Proteomes" id="UP001301769">
    <property type="component" value="Unassembled WGS sequence"/>
</dbReference>
<dbReference type="NCBIfam" id="TIGR00121">
    <property type="entry name" value="birA_ligase"/>
    <property type="match status" value="1"/>
</dbReference>
<reference evidence="4" key="1">
    <citation type="journal article" date="2023" name="Mol. Phylogenet. Evol.">
        <title>Genome-scale phylogeny and comparative genomics of the fungal order Sordariales.</title>
        <authorList>
            <person name="Hensen N."/>
            <person name="Bonometti L."/>
            <person name="Westerberg I."/>
            <person name="Brannstrom I.O."/>
            <person name="Guillou S."/>
            <person name="Cros-Aarteil S."/>
            <person name="Calhoun S."/>
            <person name="Haridas S."/>
            <person name="Kuo A."/>
            <person name="Mondo S."/>
            <person name="Pangilinan J."/>
            <person name="Riley R."/>
            <person name="LaButti K."/>
            <person name="Andreopoulos B."/>
            <person name="Lipzen A."/>
            <person name="Chen C."/>
            <person name="Yan M."/>
            <person name="Daum C."/>
            <person name="Ng V."/>
            <person name="Clum A."/>
            <person name="Steindorff A."/>
            <person name="Ohm R.A."/>
            <person name="Martin F."/>
            <person name="Silar P."/>
            <person name="Natvig D.O."/>
            <person name="Lalanne C."/>
            <person name="Gautier V."/>
            <person name="Ament-Velasquez S.L."/>
            <person name="Kruys A."/>
            <person name="Hutchinson M.I."/>
            <person name="Powell A.J."/>
            <person name="Barry K."/>
            <person name="Miller A.N."/>
            <person name="Grigoriev I.V."/>
            <person name="Debuchy R."/>
            <person name="Gladieux P."/>
            <person name="Hiltunen Thoren M."/>
            <person name="Johannesson H."/>
        </authorList>
    </citation>
    <scope>NUCLEOTIDE SEQUENCE</scope>
    <source>
        <strain evidence="4">PSN293</strain>
    </source>
</reference>
<dbReference type="CDD" id="cd16442">
    <property type="entry name" value="BPL"/>
    <property type="match status" value="1"/>
</dbReference>
<dbReference type="InterPro" id="IPR004143">
    <property type="entry name" value="BPL_LPL_catalytic"/>
</dbReference>
<accession>A0AAN6YFT7</accession>
<keyword evidence="5" id="KW-1185">Reference proteome</keyword>
<evidence type="ECO:0000313" key="4">
    <source>
        <dbReference type="EMBL" id="KAK4216860.1"/>
    </source>
</evidence>
<comment type="similarity">
    <text evidence="1">Belongs to the biotin--protein ligase family.</text>
</comment>
<dbReference type="InterPro" id="IPR029062">
    <property type="entry name" value="Class_I_gatase-like"/>
</dbReference>
<evidence type="ECO:0000256" key="1">
    <source>
        <dbReference type="ARBA" id="ARBA00009934"/>
    </source>
</evidence>
<evidence type="ECO:0000256" key="2">
    <source>
        <dbReference type="ARBA" id="ARBA00022598"/>
    </source>
</evidence>
<dbReference type="SUPFAM" id="SSF55681">
    <property type="entry name" value="Class II aaRS and biotin synthetases"/>
    <property type="match status" value="1"/>
</dbReference>
<dbReference type="Pfam" id="PF09825">
    <property type="entry name" value="BPL_N"/>
    <property type="match status" value="1"/>
</dbReference>
<keyword evidence="2" id="KW-0436">Ligase</keyword>